<protein>
    <submittedName>
        <fullName evidence="11">Signal transduction histidine kinase</fullName>
    </submittedName>
</protein>
<dbReference type="SUPFAM" id="SSF55874">
    <property type="entry name" value="ATPase domain of HSP90 chaperone/DNA topoisomerase II/histidine kinase"/>
    <property type="match status" value="1"/>
</dbReference>
<evidence type="ECO:0000256" key="9">
    <source>
        <dbReference type="SAM" id="Phobius"/>
    </source>
</evidence>
<keyword evidence="4 9" id="KW-0812">Transmembrane</keyword>
<dbReference type="RefSeq" id="WP_091281738.1">
    <property type="nucleotide sequence ID" value="NZ_FMCW01000017.1"/>
</dbReference>
<proteinExistence type="predicted"/>
<dbReference type="PANTHER" id="PTHR24421:SF37">
    <property type="entry name" value="SENSOR HISTIDINE KINASE NARS"/>
    <property type="match status" value="1"/>
</dbReference>
<evidence type="ECO:0000256" key="6">
    <source>
        <dbReference type="ARBA" id="ARBA00022989"/>
    </source>
</evidence>
<comment type="subcellular location">
    <subcellularLocation>
        <location evidence="1">Cell membrane</location>
        <topology evidence="1">Multi-pass membrane protein</topology>
    </subcellularLocation>
</comment>
<evidence type="ECO:0000259" key="10">
    <source>
        <dbReference type="SMART" id="SM00387"/>
    </source>
</evidence>
<feature type="transmembrane region" description="Helical" evidence="9">
    <location>
        <begin position="156"/>
        <end position="174"/>
    </location>
</feature>
<evidence type="ECO:0000256" key="5">
    <source>
        <dbReference type="ARBA" id="ARBA00022777"/>
    </source>
</evidence>
<dbReference type="InterPro" id="IPR036890">
    <property type="entry name" value="HATPase_C_sf"/>
</dbReference>
<dbReference type="Pfam" id="PF02518">
    <property type="entry name" value="HATPase_c"/>
    <property type="match status" value="1"/>
</dbReference>
<evidence type="ECO:0000256" key="3">
    <source>
        <dbReference type="ARBA" id="ARBA00022679"/>
    </source>
</evidence>
<feature type="transmembrane region" description="Helical" evidence="9">
    <location>
        <begin position="126"/>
        <end position="144"/>
    </location>
</feature>
<feature type="transmembrane region" description="Helical" evidence="9">
    <location>
        <begin position="21"/>
        <end position="48"/>
    </location>
</feature>
<keyword evidence="3" id="KW-0808">Transferase</keyword>
<dbReference type="Proteomes" id="UP000199375">
    <property type="component" value="Unassembled WGS sequence"/>
</dbReference>
<organism evidence="11 12">
    <name type="scientific">Micromonospora haikouensis</name>
    <dbReference type="NCBI Taxonomy" id="686309"/>
    <lineage>
        <taxon>Bacteria</taxon>
        <taxon>Bacillati</taxon>
        <taxon>Actinomycetota</taxon>
        <taxon>Actinomycetes</taxon>
        <taxon>Micromonosporales</taxon>
        <taxon>Micromonosporaceae</taxon>
        <taxon>Micromonospora</taxon>
    </lineage>
</organism>
<keyword evidence="7" id="KW-0902">Two-component regulatory system</keyword>
<evidence type="ECO:0000256" key="1">
    <source>
        <dbReference type="ARBA" id="ARBA00004651"/>
    </source>
</evidence>
<keyword evidence="8 9" id="KW-0472">Membrane</keyword>
<dbReference type="InterPro" id="IPR011712">
    <property type="entry name" value="Sig_transdc_His_kin_sub3_dim/P"/>
</dbReference>
<evidence type="ECO:0000256" key="8">
    <source>
        <dbReference type="ARBA" id="ARBA00023136"/>
    </source>
</evidence>
<sequence length="408" mass="42382">MTSPSSADRIHSATQVERLAAVAALCRAVLLGRAIVTVTASAAGLLIVERPDRLLMVIGLVVLSTAVEVTVLSRHPHCVRFVGSALTLDALLLGAVLALQAGGAAFFLFAAGGAALAGVLLGTRAWLLWAVDALLGFIAAARILRADDVPSEVSAFVVAFPMTTVVTGIVAAWVTQATVRHVDMLVDIIGVAQRSAAASERARLARELHDSVAKTLRGVSFAALALPASLRSGPELAEQLANVVAAGADAAAGEARDLIEGLRLDDADQDFAASLDRICREWSAATGTPVRLTAEDVDPAAAVRYELSRILREALHNVERHAEAGRVTVGLAHTGTVLRLTIEDDGKGFDVPADLTELRARGHYGLLGIAERARTVGGTATVRSSPGRGLTVEVGVPRPAPVAAHRPA</sequence>
<dbReference type="SMART" id="SM00387">
    <property type="entry name" value="HATPase_c"/>
    <property type="match status" value="1"/>
</dbReference>
<evidence type="ECO:0000256" key="2">
    <source>
        <dbReference type="ARBA" id="ARBA00022475"/>
    </source>
</evidence>
<accession>A0A1C4WPM9</accession>
<feature type="transmembrane region" description="Helical" evidence="9">
    <location>
        <begin position="54"/>
        <end position="72"/>
    </location>
</feature>
<dbReference type="GO" id="GO:0046983">
    <property type="term" value="F:protein dimerization activity"/>
    <property type="evidence" value="ECO:0007669"/>
    <property type="project" value="InterPro"/>
</dbReference>
<keyword evidence="2" id="KW-1003">Cell membrane</keyword>
<evidence type="ECO:0000313" key="11">
    <source>
        <dbReference type="EMBL" id="SCE98207.1"/>
    </source>
</evidence>
<dbReference type="AlphaFoldDB" id="A0A1C4WPM9"/>
<dbReference type="EMBL" id="FMCW01000017">
    <property type="protein sequence ID" value="SCE98207.1"/>
    <property type="molecule type" value="Genomic_DNA"/>
</dbReference>
<dbReference type="Gene3D" id="3.30.565.10">
    <property type="entry name" value="Histidine kinase-like ATPase, C-terminal domain"/>
    <property type="match status" value="1"/>
</dbReference>
<feature type="domain" description="Histidine kinase/HSP90-like ATPase" evidence="10">
    <location>
        <begin position="302"/>
        <end position="400"/>
    </location>
</feature>
<keyword evidence="5 11" id="KW-0418">Kinase</keyword>
<evidence type="ECO:0000313" key="12">
    <source>
        <dbReference type="Proteomes" id="UP000199375"/>
    </source>
</evidence>
<dbReference type="PANTHER" id="PTHR24421">
    <property type="entry name" value="NITRATE/NITRITE SENSOR PROTEIN NARX-RELATED"/>
    <property type="match status" value="1"/>
</dbReference>
<dbReference type="GO" id="GO:0000155">
    <property type="term" value="F:phosphorelay sensor kinase activity"/>
    <property type="evidence" value="ECO:0007669"/>
    <property type="project" value="InterPro"/>
</dbReference>
<evidence type="ECO:0000256" key="4">
    <source>
        <dbReference type="ARBA" id="ARBA00022692"/>
    </source>
</evidence>
<keyword evidence="6 9" id="KW-1133">Transmembrane helix</keyword>
<dbReference type="Gene3D" id="1.20.5.1930">
    <property type="match status" value="1"/>
</dbReference>
<dbReference type="GO" id="GO:0005886">
    <property type="term" value="C:plasma membrane"/>
    <property type="evidence" value="ECO:0007669"/>
    <property type="project" value="UniProtKB-SubCell"/>
</dbReference>
<gene>
    <name evidence="11" type="ORF">GA0070558_11751</name>
</gene>
<evidence type="ECO:0000256" key="7">
    <source>
        <dbReference type="ARBA" id="ARBA00023012"/>
    </source>
</evidence>
<dbReference type="Pfam" id="PF07730">
    <property type="entry name" value="HisKA_3"/>
    <property type="match status" value="1"/>
</dbReference>
<dbReference type="InterPro" id="IPR003594">
    <property type="entry name" value="HATPase_dom"/>
</dbReference>
<dbReference type="CDD" id="cd16917">
    <property type="entry name" value="HATPase_UhpB-NarQ-NarX-like"/>
    <property type="match status" value="1"/>
</dbReference>
<name>A0A1C4WPM9_9ACTN</name>
<dbReference type="InterPro" id="IPR050482">
    <property type="entry name" value="Sensor_HK_TwoCompSys"/>
</dbReference>
<reference evidence="11 12" key="1">
    <citation type="submission" date="2016-06" db="EMBL/GenBank/DDBJ databases">
        <authorList>
            <person name="Kjaerup R.B."/>
            <person name="Dalgaard T.S."/>
            <person name="Juul-Madsen H.R."/>
        </authorList>
    </citation>
    <scope>NUCLEOTIDE SEQUENCE [LARGE SCALE GENOMIC DNA]</scope>
    <source>
        <strain evidence="11 12">DSM 45626</strain>
    </source>
</reference>
<feature type="transmembrane region" description="Helical" evidence="9">
    <location>
        <begin position="92"/>
        <end position="120"/>
    </location>
</feature>